<feature type="domain" description="Gfo/Idh/MocA-like oxidoreductase N-terminal" evidence="1">
    <location>
        <begin position="1"/>
        <end position="119"/>
    </location>
</feature>
<dbReference type="Gene3D" id="3.40.50.720">
    <property type="entry name" value="NAD(P)-binding Rossmann-like Domain"/>
    <property type="match status" value="1"/>
</dbReference>
<dbReference type="Pfam" id="PF01408">
    <property type="entry name" value="GFO_IDH_MocA"/>
    <property type="match status" value="1"/>
</dbReference>
<dbReference type="SUPFAM" id="SSF55347">
    <property type="entry name" value="Glyceraldehyde-3-phosphate dehydrogenase-like, C-terminal domain"/>
    <property type="match status" value="1"/>
</dbReference>
<dbReference type="InterPro" id="IPR036291">
    <property type="entry name" value="NAD(P)-bd_dom_sf"/>
</dbReference>
<evidence type="ECO:0000313" key="3">
    <source>
        <dbReference type="EMBL" id="RKD75126.1"/>
    </source>
</evidence>
<gene>
    <name evidence="3" type="ORF">ATL39_0822</name>
</gene>
<organism evidence="3 4">
    <name type="scientific">Sinobaca qinghaiensis</name>
    <dbReference type="NCBI Taxonomy" id="342944"/>
    <lineage>
        <taxon>Bacteria</taxon>
        <taxon>Bacillati</taxon>
        <taxon>Bacillota</taxon>
        <taxon>Bacilli</taxon>
        <taxon>Bacillales</taxon>
        <taxon>Sporolactobacillaceae</taxon>
        <taxon>Sinobaca</taxon>
    </lineage>
</organism>
<dbReference type="Pfam" id="PF21378">
    <property type="entry name" value="YceM-like_C"/>
    <property type="match status" value="1"/>
</dbReference>
<dbReference type="SUPFAM" id="SSF51735">
    <property type="entry name" value="NAD(P)-binding Rossmann-fold domains"/>
    <property type="match status" value="1"/>
</dbReference>
<reference evidence="3 4" key="1">
    <citation type="submission" date="2018-09" db="EMBL/GenBank/DDBJ databases">
        <title>Genomic Encyclopedia of Archaeal and Bacterial Type Strains, Phase II (KMG-II): from individual species to whole genera.</title>
        <authorList>
            <person name="Goeker M."/>
        </authorList>
    </citation>
    <scope>NUCLEOTIDE SEQUENCE [LARGE SCALE GENOMIC DNA]</scope>
    <source>
        <strain evidence="3 4">DSM 17008</strain>
    </source>
</reference>
<sequence length="302" mass="34127">MKIGLIGIGDIAKKAYLPALIQAKDVDLYLCSRNREALEEAAATFPGCTTFTDRESWIESGIEAAFVSTATGAHEEIVDELLDHGIHVYVDKPITFYGEASERLLAKAKDNNLILMVGFNRRYAPPYQSIKEVPDPNMIIMQKNRDHQAAEFRTFIVEDFIHVIDTLLYLFPYTIQDIRIRGMQKDGLVHHVMLELEADEGTAIGIMNRNAGTTEETVELMSESETRVVHNISDIVTHQNKQINKHPVNDWEPMLQKRGFFGITAAFIEAVRKGAASYTGYEADSRRHAIAEQMVQKLMKEQ</sequence>
<dbReference type="GO" id="GO:0000166">
    <property type="term" value="F:nucleotide binding"/>
    <property type="evidence" value="ECO:0007669"/>
    <property type="project" value="InterPro"/>
</dbReference>
<dbReference type="PANTHER" id="PTHR43708:SF4">
    <property type="entry name" value="OXIDOREDUCTASE YCEM-RELATED"/>
    <property type="match status" value="1"/>
</dbReference>
<dbReference type="PANTHER" id="PTHR43708">
    <property type="entry name" value="CONSERVED EXPRESSED OXIDOREDUCTASE (EUROFUNG)"/>
    <property type="match status" value="1"/>
</dbReference>
<proteinExistence type="predicted"/>
<dbReference type="OrthoDB" id="9815825at2"/>
<name>A0A419V5D5_9BACL</name>
<dbReference type="RefSeq" id="WP_120192029.1">
    <property type="nucleotide sequence ID" value="NZ_RAPK01000007.1"/>
</dbReference>
<dbReference type="EMBL" id="RAPK01000007">
    <property type="protein sequence ID" value="RKD75126.1"/>
    <property type="molecule type" value="Genomic_DNA"/>
</dbReference>
<evidence type="ECO:0000313" key="4">
    <source>
        <dbReference type="Proteomes" id="UP000285120"/>
    </source>
</evidence>
<comment type="caution">
    <text evidence="3">The sequence shown here is derived from an EMBL/GenBank/DDBJ whole genome shotgun (WGS) entry which is preliminary data.</text>
</comment>
<protein>
    <submittedName>
        <fullName evidence="3">Virulence factor</fullName>
    </submittedName>
</protein>
<evidence type="ECO:0000259" key="2">
    <source>
        <dbReference type="Pfam" id="PF21378"/>
    </source>
</evidence>
<dbReference type="InterPro" id="IPR048477">
    <property type="entry name" value="YceM-like_C"/>
</dbReference>
<dbReference type="Gene3D" id="3.30.360.10">
    <property type="entry name" value="Dihydrodipicolinate Reductase, domain 2"/>
    <property type="match status" value="1"/>
</dbReference>
<dbReference type="Proteomes" id="UP000285120">
    <property type="component" value="Unassembled WGS sequence"/>
</dbReference>
<evidence type="ECO:0000259" key="1">
    <source>
        <dbReference type="Pfam" id="PF01408"/>
    </source>
</evidence>
<dbReference type="AlphaFoldDB" id="A0A419V5D5"/>
<dbReference type="InterPro" id="IPR051317">
    <property type="entry name" value="Gfo/Idh/MocA_oxidoreduct"/>
</dbReference>
<feature type="domain" description="YceM-like C-terminal" evidence="2">
    <location>
        <begin position="125"/>
        <end position="237"/>
    </location>
</feature>
<keyword evidence="4" id="KW-1185">Reference proteome</keyword>
<dbReference type="InterPro" id="IPR000683">
    <property type="entry name" value="Gfo/Idh/MocA-like_OxRdtase_N"/>
</dbReference>
<accession>A0A419V5D5</accession>